<protein>
    <submittedName>
        <fullName evidence="2">Cyclase family protein</fullName>
    </submittedName>
</protein>
<gene>
    <name evidence="2" type="ORF">V3330_01265</name>
</gene>
<dbReference type="InterPro" id="IPR037175">
    <property type="entry name" value="KFase_sf"/>
</dbReference>
<keyword evidence="3" id="KW-1185">Reference proteome</keyword>
<feature type="chain" id="PRO_5043645467" evidence="1">
    <location>
        <begin position="33"/>
        <end position="370"/>
    </location>
</feature>
<dbReference type="AlphaFoldDB" id="A0AAW9RDT4"/>
<accession>A0AAW9RDT4</accession>
<organism evidence="2 3">
    <name type="scientific">Elongatibacter sediminis</name>
    <dbReference type="NCBI Taxonomy" id="3119006"/>
    <lineage>
        <taxon>Bacteria</taxon>
        <taxon>Pseudomonadati</taxon>
        <taxon>Pseudomonadota</taxon>
        <taxon>Gammaproteobacteria</taxon>
        <taxon>Chromatiales</taxon>
        <taxon>Wenzhouxiangellaceae</taxon>
        <taxon>Elongatibacter</taxon>
    </lineage>
</organism>
<sequence length="370" mass="40147">MQPTRVRRTVACARYRVAVLLFAVVAWSSGFAAGNNPVDEAWWPSVHGADDQLGAIRSITPEKRLEAAGLVRQGRTLTLGMPYQRGMPMMSSRTFSLIIPGGGRPVHGPYPWQGDDFQLTYNDEFIAGELGQIGTQFDGLGHVMVAVHGQSGWRDGNYLYNGRRLEDYSNGYGLRVNGVEHAAEVGFFTRGVLIDMPALLGVERMQAGQEVTLADYRAALDRQGVDEPGAGDVVLIRTGWIQLWKSYLDEHGRISGSTEEVAAANALYGSAEPGVAPELCDHLAGRGIAMLMADQGAIEPVGLAADGAQEDTGPFGYCHVNLLARRGIYLFENIDMEALSEQEVYEFLFTWAPLKLVGATGSPGNPMVAW</sequence>
<dbReference type="Pfam" id="PF04199">
    <property type="entry name" value="Cyclase"/>
    <property type="match status" value="1"/>
</dbReference>
<proteinExistence type="predicted"/>
<feature type="signal peptide" evidence="1">
    <location>
        <begin position="1"/>
        <end position="32"/>
    </location>
</feature>
<dbReference type="PANTHER" id="PTHR34861:SF10">
    <property type="entry name" value="CYCLASE"/>
    <property type="match status" value="1"/>
</dbReference>
<evidence type="ECO:0000256" key="1">
    <source>
        <dbReference type="SAM" id="SignalP"/>
    </source>
</evidence>
<comment type="caution">
    <text evidence="2">The sequence shown here is derived from an EMBL/GenBank/DDBJ whole genome shotgun (WGS) entry which is preliminary data.</text>
</comment>
<name>A0AAW9RDT4_9GAMM</name>
<evidence type="ECO:0000313" key="3">
    <source>
        <dbReference type="Proteomes" id="UP001359886"/>
    </source>
</evidence>
<dbReference type="GO" id="GO:0004061">
    <property type="term" value="F:arylformamidase activity"/>
    <property type="evidence" value="ECO:0007669"/>
    <property type="project" value="InterPro"/>
</dbReference>
<reference evidence="2 3" key="1">
    <citation type="submission" date="2024-02" db="EMBL/GenBank/DDBJ databases">
        <title>A novel Wenzhouxiangellaceae bacterium, isolated from coastal sediments.</title>
        <authorList>
            <person name="Du Z.-J."/>
            <person name="Ye Y.-Q."/>
            <person name="Zhang X.-Y."/>
        </authorList>
    </citation>
    <scope>NUCLEOTIDE SEQUENCE [LARGE SCALE GENOMIC DNA]</scope>
    <source>
        <strain evidence="2 3">CH-27</strain>
    </source>
</reference>
<dbReference type="RefSeq" id="WP_354693561.1">
    <property type="nucleotide sequence ID" value="NZ_JAZHOG010000001.1"/>
</dbReference>
<dbReference type="Gene3D" id="3.50.30.50">
    <property type="entry name" value="Putative cyclase"/>
    <property type="match status" value="1"/>
</dbReference>
<dbReference type="Proteomes" id="UP001359886">
    <property type="component" value="Unassembled WGS sequence"/>
</dbReference>
<dbReference type="SUPFAM" id="SSF102198">
    <property type="entry name" value="Putative cyclase"/>
    <property type="match status" value="1"/>
</dbReference>
<dbReference type="InterPro" id="IPR007325">
    <property type="entry name" value="KFase/CYL"/>
</dbReference>
<dbReference type="PANTHER" id="PTHR34861">
    <property type="match status" value="1"/>
</dbReference>
<evidence type="ECO:0000313" key="2">
    <source>
        <dbReference type="EMBL" id="MEJ8566238.1"/>
    </source>
</evidence>
<keyword evidence="1" id="KW-0732">Signal</keyword>
<dbReference type="EMBL" id="JAZHOG010000001">
    <property type="protein sequence ID" value="MEJ8566238.1"/>
    <property type="molecule type" value="Genomic_DNA"/>
</dbReference>
<dbReference type="GO" id="GO:0019441">
    <property type="term" value="P:L-tryptophan catabolic process to kynurenine"/>
    <property type="evidence" value="ECO:0007669"/>
    <property type="project" value="InterPro"/>
</dbReference>